<keyword evidence="2" id="KW-1133">Transmembrane helix</keyword>
<organism evidence="3 4">
    <name type="scientific">Megasphaera cerevisiae DSM 20462</name>
    <dbReference type="NCBI Taxonomy" id="1122219"/>
    <lineage>
        <taxon>Bacteria</taxon>
        <taxon>Bacillati</taxon>
        <taxon>Bacillota</taxon>
        <taxon>Negativicutes</taxon>
        <taxon>Veillonellales</taxon>
        <taxon>Veillonellaceae</taxon>
        <taxon>Megasphaera</taxon>
    </lineage>
</organism>
<keyword evidence="4" id="KW-1185">Reference proteome</keyword>
<evidence type="ECO:0000256" key="1">
    <source>
        <dbReference type="SAM" id="MobiDB-lite"/>
    </source>
</evidence>
<evidence type="ECO:0000256" key="2">
    <source>
        <dbReference type="SAM" id="Phobius"/>
    </source>
</evidence>
<keyword evidence="2" id="KW-0472">Membrane</keyword>
<dbReference type="AlphaFoldDB" id="A0A0J6WYL1"/>
<feature type="region of interest" description="Disordered" evidence="1">
    <location>
        <begin position="195"/>
        <end position="222"/>
    </location>
</feature>
<dbReference type="OrthoDB" id="1622811at2"/>
<reference evidence="3 4" key="1">
    <citation type="submission" date="2015-06" db="EMBL/GenBank/DDBJ databases">
        <title>Draft genome sequence of beer spoilage bacterium Megasphaera cerevisiae type strain 20462.</title>
        <authorList>
            <person name="Kutumbaka K."/>
            <person name="Pasmowitz J."/>
            <person name="Mategko J."/>
            <person name="Reyes D."/>
            <person name="Friedrich A."/>
            <person name="Han S."/>
            <person name="Martens-Habbena W."/>
            <person name="Neal-McKinney J."/>
            <person name="Janagama H.K."/>
            <person name="Nadala C."/>
            <person name="Samadpour M."/>
        </authorList>
    </citation>
    <scope>NUCLEOTIDE SEQUENCE [LARGE SCALE GENOMIC DNA]</scope>
    <source>
        <strain evidence="3 4">DSM 20462</strain>
    </source>
</reference>
<evidence type="ECO:0000313" key="4">
    <source>
        <dbReference type="Proteomes" id="UP000036503"/>
    </source>
</evidence>
<comment type="caution">
    <text evidence="3">The sequence shown here is derived from an EMBL/GenBank/DDBJ whole genome shotgun (WGS) entry which is preliminary data.</text>
</comment>
<dbReference type="InParanoid" id="A0A0J6WYL1"/>
<protein>
    <submittedName>
        <fullName evidence="3">Uncharacterized protein</fullName>
    </submittedName>
</protein>
<sequence length="222" mass="24329">MKAIKWQVSPDGQNKWLLFLLVVIIQLGTLAYIGWRWHNIGVDGIPYQWQCVPRLEVSSFGTDYIRVVFPEDTTKWLDQSQPEAGQIVYVYISRDAKGVMEIEGASASKPSVGGDYMNATVVSFQNGTVQFRVGFDRYRIAPEKSDGIYDINAGDNVIASVRMKKGEGVIEGIYVNGVPLEASSSGAAMDAARKTAVSGNPGNTPLDKKHIVESGMVPPKEE</sequence>
<dbReference type="EMBL" id="LEKT01000012">
    <property type="protein sequence ID" value="KMO86957.1"/>
    <property type="molecule type" value="Genomic_DNA"/>
</dbReference>
<feature type="transmembrane region" description="Helical" evidence="2">
    <location>
        <begin position="16"/>
        <end position="35"/>
    </location>
</feature>
<accession>A0A0J6WYL1</accession>
<dbReference type="PATRIC" id="fig|1122219.3.peg.458"/>
<evidence type="ECO:0000313" key="3">
    <source>
        <dbReference type="EMBL" id="KMO86957.1"/>
    </source>
</evidence>
<dbReference type="STRING" id="39029.BSR42_03815"/>
<keyword evidence="2" id="KW-0812">Transmembrane</keyword>
<gene>
    <name evidence="3" type="ORF">AB840_05410</name>
</gene>
<dbReference type="RefSeq" id="WP_048513810.1">
    <property type="nucleotide sequence ID" value="NZ_FUXD01000007.1"/>
</dbReference>
<dbReference type="Proteomes" id="UP000036503">
    <property type="component" value="Unassembled WGS sequence"/>
</dbReference>
<proteinExistence type="predicted"/>
<name>A0A0J6WYL1_9FIRM</name>